<reference evidence="2 3" key="1">
    <citation type="submission" date="2018-05" db="EMBL/GenBank/DDBJ databases">
        <title>Genome sequencing and assembly of the regulated plant pathogen Lachnellula willkommii and related sister species for the development of diagnostic species identification markers.</title>
        <authorList>
            <person name="Giroux E."/>
            <person name="Bilodeau G."/>
        </authorList>
    </citation>
    <scope>NUCLEOTIDE SEQUENCE [LARGE SCALE GENOMIC DNA]</scope>
    <source>
        <strain evidence="2 3">CBS 268.59</strain>
    </source>
</reference>
<accession>A0A8T9CHJ0</accession>
<dbReference type="OrthoDB" id="3560865at2759"/>
<dbReference type="AlphaFoldDB" id="A0A8T9CHJ0"/>
<proteinExistence type="predicted"/>
<sequence length="231" mass="25222">NLFTIAKLSKMDYKLDTLDLSARLEELLDNLFINHSDTSEDMEIGNNGTASSDTTMIDSESDTATPDTSEDMEVDNTGTATPDTNMTDSTSGTATPADNDLEMSNASELSTPSSTFNFEVTPFNDRSPETRNARMASALLALDEDVPMDVDDSIKDLLETNNDSTPSALGPTMDWIVSDNYLDLQEAMAEKKAATPKLPKSRAHQTRAAAKFETNSNWDTHSETSLKGETW</sequence>
<evidence type="ECO:0000256" key="1">
    <source>
        <dbReference type="SAM" id="MobiDB-lite"/>
    </source>
</evidence>
<feature type="region of interest" description="Disordered" evidence="1">
    <location>
        <begin position="192"/>
        <end position="231"/>
    </location>
</feature>
<protein>
    <submittedName>
        <fullName evidence="2">Uncharacterized protein</fullName>
    </submittedName>
</protein>
<organism evidence="2 3">
    <name type="scientific">Lachnellula suecica</name>
    <dbReference type="NCBI Taxonomy" id="602035"/>
    <lineage>
        <taxon>Eukaryota</taxon>
        <taxon>Fungi</taxon>
        <taxon>Dikarya</taxon>
        <taxon>Ascomycota</taxon>
        <taxon>Pezizomycotina</taxon>
        <taxon>Leotiomycetes</taxon>
        <taxon>Helotiales</taxon>
        <taxon>Lachnaceae</taxon>
        <taxon>Lachnellula</taxon>
    </lineage>
</organism>
<name>A0A8T9CHJ0_9HELO</name>
<feature type="region of interest" description="Disordered" evidence="1">
    <location>
        <begin position="42"/>
        <end position="113"/>
    </location>
</feature>
<gene>
    <name evidence="2" type="ORF">LSUE1_G001336</name>
</gene>
<keyword evidence="3" id="KW-1185">Reference proteome</keyword>
<feature type="non-terminal residue" evidence="2">
    <location>
        <position position="1"/>
    </location>
</feature>
<dbReference type="EMBL" id="QGMK01000132">
    <property type="protein sequence ID" value="TVY83987.1"/>
    <property type="molecule type" value="Genomic_DNA"/>
</dbReference>
<feature type="compositionally biased region" description="Polar residues" evidence="1">
    <location>
        <begin position="46"/>
        <end position="67"/>
    </location>
</feature>
<feature type="compositionally biased region" description="Polar residues" evidence="1">
    <location>
        <begin position="76"/>
        <end position="113"/>
    </location>
</feature>
<dbReference type="Proteomes" id="UP000469558">
    <property type="component" value="Unassembled WGS sequence"/>
</dbReference>
<comment type="caution">
    <text evidence="2">The sequence shown here is derived from an EMBL/GenBank/DDBJ whole genome shotgun (WGS) entry which is preliminary data.</text>
</comment>
<evidence type="ECO:0000313" key="2">
    <source>
        <dbReference type="EMBL" id="TVY83987.1"/>
    </source>
</evidence>
<evidence type="ECO:0000313" key="3">
    <source>
        <dbReference type="Proteomes" id="UP000469558"/>
    </source>
</evidence>
<feature type="compositionally biased region" description="Basic and acidic residues" evidence="1">
    <location>
        <begin position="220"/>
        <end position="231"/>
    </location>
</feature>